<dbReference type="PANTHER" id="PTHR35819:SF1">
    <property type="entry name" value="PROTEIN PIMREG"/>
    <property type="match status" value="1"/>
</dbReference>
<feature type="compositionally biased region" description="Basic residues" evidence="1">
    <location>
        <begin position="169"/>
        <end position="178"/>
    </location>
</feature>
<evidence type="ECO:0000313" key="3">
    <source>
        <dbReference type="RefSeq" id="XP_032353909.1"/>
    </source>
</evidence>
<dbReference type="Proteomes" id="UP000694856">
    <property type="component" value="Chromosome 16"/>
</dbReference>
<gene>
    <name evidence="3 4" type="primary">PIMREG</name>
</gene>
<evidence type="ECO:0000313" key="2">
    <source>
        <dbReference type="Proteomes" id="UP000694856"/>
    </source>
</evidence>
<sequence>MASRWPGVGATIRRRSLQNQEQLEESKALQPAVGHPQTSSGALGSLCRQFQRRLPLRTVSLNLGAGSSWKRLETPEPGQQGLQAAARSAKNALGAVSQRIQESCQSGTKWLVETQVKARRRKRGAQKGSSPPAHSLSQQSSWLSGAGPARSALDPREWEHRHLSAHAGPRAHPRRRSRREAAFRSPYSSAEPLCSPSESDSDLEPIGAGIQRLQKLSQELDEVIAAEERIRASRQFLKTQEPAVSLGRCQQGPD</sequence>
<evidence type="ECO:0000256" key="1">
    <source>
        <dbReference type="SAM" id="MobiDB-lite"/>
    </source>
</evidence>
<accession>A0A8B8UIH8</accession>
<reference evidence="3 4" key="1">
    <citation type="submission" date="2025-04" db="UniProtKB">
        <authorList>
            <consortium name="RefSeq"/>
        </authorList>
    </citation>
    <scope>IDENTIFICATION</scope>
    <source>
        <tissue evidence="3 4">Ear skin</tissue>
    </source>
</reference>
<evidence type="ECO:0000313" key="4">
    <source>
        <dbReference type="RefSeq" id="XP_032353910.1"/>
    </source>
</evidence>
<organism evidence="2 4">
    <name type="scientific">Camelus ferus</name>
    <name type="common">Wild bactrian camel</name>
    <name type="synonym">Camelus bactrianus ferus</name>
    <dbReference type="NCBI Taxonomy" id="419612"/>
    <lineage>
        <taxon>Eukaryota</taxon>
        <taxon>Metazoa</taxon>
        <taxon>Chordata</taxon>
        <taxon>Craniata</taxon>
        <taxon>Vertebrata</taxon>
        <taxon>Euteleostomi</taxon>
        <taxon>Mammalia</taxon>
        <taxon>Eutheria</taxon>
        <taxon>Laurasiatheria</taxon>
        <taxon>Artiodactyla</taxon>
        <taxon>Tylopoda</taxon>
        <taxon>Camelidae</taxon>
        <taxon>Camelus</taxon>
    </lineage>
</organism>
<feature type="region of interest" description="Disordered" evidence="1">
    <location>
        <begin position="1"/>
        <end position="42"/>
    </location>
</feature>
<feature type="region of interest" description="Disordered" evidence="1">
    <location>
        <begin position="117"/>
        <end position="206"/>
    </location>
</feature>
<protein>
    <submittedName>
        <fullName evidence="3 4">Protein PIMREG isoform X1</fullName>
    </submittedName>
</protein>
<dbReference type="AlphaFoldDB" id="A0A8B8UIH8"/>
<proteinExistence type="predicted"/>
<dbReference type="InterPro" id="IPR009932">
    <property type="entry name" value="RCS1"/>
</dbReference>
<dbReference type="PANTHER" id="PTHR35819">
    <property type="entry name" value="PICALM INTERACTING MITOTIC REGULATOR PIMREG"/>
    <property type="match status" value="1"/>
</dbReference>
<dbReference type="RefSeq" id="XP_032353910.1">
    <property type="nucleotide sequence ID" value="XM_032498019.1"/>
</dbReference>
<dbReference type="CTD" id="54478"/>
<feature type="compositionally biased region" description="Basic and acidic residues" evidence="1">
    <location>
        <begin position="153"/>
        <end position="162"/>
    </location>
</feature>
<name>A0A8B8UIH8_CAMFR</name>
<dbReference type="GeneID" id="102523882"/>
<dbReference type="RefSeq" id="XP_032353909.1">
    <property type="nucleotide sequence ID" value="XM_032498018.1"/>
</dbReference>
<keyword evidence="2" id="KW-1185">Reference proteome</keyword>
<dbReference type="Pfam" id="PF07326">
    <property type="entry name" value="RCS1"/>
    <property type="match status" value="1"/>
</dbReference>